<gene>
    <name evidence="7" type="primary">argC</name>
    <name evidence="10" type="ORF">I6U48_16245</name>
</gene>
<feature type="active site" evidence="7 8">
    <location>
        <position position="151"/>
    </location>
</feature>
<keyword evidence="4 7" id="KW-0521">NADP</keyword>
<dbReference type="GO" id="GO:0003942">
    <property type="term" value="F:N-acetyl-gamma-glutamyl-phosphate reductase activity"/>
    <property type="evidence" value="ECO:0007669"/>
    <property type="project" value="UniProtKB-UniRule"/>
</dbReference>
<dbReference type="CDD" id="cd23934">
    <property type="entry name" value="AGPR_1_C"/>
    <property type="match status" value="1"/>
</dbReference>
<dbReference type="GO" id="GO:0051287">
    <property type="term" value="F:NAD binding"/>
    <property type="evidence" value="ECO:0007669"/>
    <property type="project" value="InterPro"/>
</dbReference>
<dbReference type="AlphaFoldDB" id="A0A949TXN0"/>
<dbReference type="Pfam" id="PF01118">
    <property type="entry name" value="Semialdhyde_dh"/>
    <property type="match status" value="1"/>
</dbReference>
<dbReference type="InterPro" id="IPR000706">
    <property type="entry name" value="AGPR_type-1"/>
</dbReference>
<dbReference type="GO" id="GO:0005737">
    <property type="term" value="C:cytoplasm"/>
    <property type="evidence" value="ECO:0007669"/>
    <property type="project" value="UniProtKB-SubCell"/>
</dbReference>
<dbReference type="NCBIfam" id="TIGR01850">
    <property type="entry name" value="argC"/>
    <property type="match status" value="1"/>
</dbReference>
<dbReference type="PANTHER" id="PTHR32338:SF10">
    <property type="entry name" value="N-ACETYL-GAMMA-GLUTAMYL-PHOSPHATE REDUCTASE, CHLOROPLASTIC-RELATED"/>
    <property type="match status" value="1"/>
</dbReference>
<dbReference type="InterPro" id="IPR023013">
    <property type="entry name" value="AGPR_AS"/>
</dbReference>
<comment type="subcellular location">
    <subcellularLocation>
        <location evidence="7">Cytoplasm</location>
    </subcellularLocation>
</comment>
<organism evidence="10 11">
    <name type="scientific">Clostridium thailandense</name>
    <dbReference type="NCBI Taxonomy" id="2794346"/>
    <lineage>
        <taxon>Bacteria</taxon>
        <taxon>Bacillati</taxon>
        <taxon>Bacillota</taxon>
        <taxon>Clostridia</taxon>
        <taxon>Eubacteriales</taxon>
        <taxon>Clostridiaceae</taxon>
        <taxon>Clostridium</taxon>
    </lineage>
</organism>
<dbReference type="CDD" id="cd17895">
    <property type="entry name" value="AGPR_1_N"/>
    <property type="match status" value="1"/>
</dbReference>
<keyword evidence="3 7" id="KW-0028">Amino-acid biosynthesis</keyword>
<evidence type="ECO:0000256" key="6">
    <source>
        <dbReference type="ARBA" id="ARBA00050557"/>
    </source>
</evidence>
<sequence>MINVGILGSTGYAGQQLVWLLNSHKNVNIAFLSSNSYAGDPYSKVYKNYNGFLQNVCINMHDVEDKLDEIDVLFLALPHGKSFHVTQKALEKGVKVIDLGADYRIKSKEIYEQWYKVDHECSELLKDSVYGLPELKRESIKNASLIANPGCYPTASILALAPLLKNKLVNPKSIIIDAKSGVSGAGRSASIANLYTECNDSIKAYSVACHRHTPEIEQELSDIYGDDLKLIFTPHLVPMNRGILSICYADLIKDISQEELYEIYKDFYKDEFFVKVIEDMPETRYVSGSNMCHIGLRIDKRTGRVIVGSVIDNLIKGAAGQAVQNMNLMFDLPENMGLDFPAMVP</sequence>
<protein>
    <recommendedName>
        <fullName evidence="7">N-acetyl-gamma-glutamyl-phosphate reductase</fullName>
        <shortName evidence="7">AGPR</shortName>
        <ecNumber evidence="7">1.2.1.38</ecNumber>
    </recommendedName>
    <alternativeName>
        <fullName evidence="7">N-acetyl-glutamate semialdehyde dehydrogenase</fullName>
        <shortName evidence="7">NAGSA dehydrogenase</shortName>
    </alternativeName>
</protein>
<comment type="pathway">
    <text evidence="1 7">Amino-acid biosynthesis; L-arginine biosynthesis; N(2)-acetyl-L-ornithine from L-glutamate: step 3/4.</text>
</comment>
<name>A0A949TXN0_9CLOT</name>
<keyword evidence="5 7" id="KW-0560">Oxidoreductase</keyword>
<evidence type="ECO:0000256" key="2">
    <source>
        <dbReference type="ARBA" id="ARBA00022571"/>
    </source>
</evidence>
<evidence type="ECO:0000256" key="5">
    <source>
        <dbReference type="ARBA" id="ARBA00023002"/>
    </source>
</evidence>
<reference evidence="10" key="1">
    <citation type="submission" date="2020-12" db="EMBL/GenBank/DDBJ databases">
        <title>Clostridium thailandense sp. nov., a novel acetogenic bacterium isolated from peat land soil in Thailand.</title>
        <authorList>
            <person name="Chaikitkaew S."/>
            <person name="Birkeland N.K."/>
        </authorList>
    </citation>
    <scope>NUCLEOTIDE SEQUENCE</scope>
    <source>
        <strain evidence="10">PL3</strain>
    </source>
</reference>
<dbReference type="GO" id="GO:0070401">
    <property type="term" value="F:NADP+ binding"/>
    <property type="evidence" value="ECO:0007669"/>
    <property type="project" value="InterPro"/>
</dbReference>
<dbReference type="EMBL" id="JAEEGC010000082">
    <property type="protein sequence ID" value="MBV7274448.1"/>
    <property type="molecule type" value="Genomic_DNA"/>
</dbReference>
<evidence type="ECO:0000256" key="1">
    <source>
        <dbReference type="ARBA" id="ARBA00004862"/>
    </source>
</evidence>
<keyword evidence="11" id="KW-1185">Reference proteome</keyword>
<dbReference type="InterPro" id="IPR000534">
    <property type="entry name" value="Semialdehyde_DH_NAD-bd"/>
</dbReference>
<dbReference type="PROSITE" id="PS01224">
    <property type="entry name" value="ARGC"/>
    <property type="match status" value="1"/>
</dbReference>
<dbReference type="SMART" id="SM00859">
    <property type="entry name" value="Semialdhyde_dh"/>
    <property type="match status" value="1"/>
</dbReference>
<evidence type="ECO:0000256" key="4">
    <source>
        <dbReference type="ARBA" id="ARBA00022857"/>
    </source>
</evidence>
<dbReference type="PANTHER" id="PTHR32338">
    <property type="entry name" value="N-ACETYL-GAMMA-GLUTAMYL-PHOSPHATE REDUCTASE, CHLOROPLASTIC-RELATED-RELATED"/>
    <property type="match status" value="1"/>
</dbReference>
<dbReference type="EC" id="1.2.1.38" evidence="7"/>
<evidence type="ECO:0000313" key="11">
    <source>
        <dbReference type="Proteomes" id="UP000694308"/>
    </source>
</evidence>
<dbReference type="InterPro" id="IPR050085">
    <property type="entry name" value="AGPR"/>
</dbReference>
<comment type="caution">
    <text evidence="10">The sequence shown here is derived from an EMBL/GenBank/DDBJ whole genome shotgun (WGS) entry which is preliminary data.</text>
</comment>
<evidence type="ECO:0000256" key="3">
    <source>
        <dbReference type="ARBA" id="ARBA00022605"/>
    </source>
</evidence>
<dbReference type="InterPro" id="IPR058924">
    <property type="entry name" value="AGPR_dimerisation_dom"/>
</dbReference>
<comment type="catalytic activity">
    <reaction evidence="6 7">
        <text>N-acetyl-L-glutamate 5-semialdehyde + phosphate + NADP(+) = N-acetyl-L-glutamyl 5-phosphate + NADPH + H(+)</text>
        <dbReference type="Rhea" id="RHEA:21588"/>
        <dbReference type="ChEBI" id="CHEBI:15378"/>
        <dbReference type="ChEBI" id="CHEBI:29123"/>
        <dbReference type="ChEBI" id="CHEBI:43474"/>
        <dbReference type="ChEBI" id="CHEBI:57783"/>
        <dbReference type="ChEBI" id="CHEBI:57936"/>
        <dbReference type="ChEBI" id="CHEBI:58349"/>
        <dbReference type="EC" id="1.2.1.38"/>
    </reaction>
</comment>
<feature type="domain" description="Semialdehyde dehydrogenase NAD-binding" evidence="9">
    <location>
        <begin position="3"/>
        <end position="143"/>
    </location>
</feature>
<evidence type="ECO:0000256" key="8">
    <source>
        <dbReference type="PROSITE-ProRule" id="PRU10010"/>
    </source>
</evidence>
<dbReference type="Proteomes" id="UP000694308">
    <property type="component" value="Unassembled WGS sequence"/>
</dbReference>
<comment type="similarity">
    <text evidence="7">Belongs to the NAGSA dehydrogenase family. Type 1 subfamily.</text>
</comment>
<evidence type="ECO:0000313" key="10">
    <source>
        <dbReference type="EMBL" id="MBV7274448.1"/>
    </source>
</evidence>
<proteinExistence type="inferred from homology"/>
<comment type="function">
    <text evidence="7">Catalyzes the NADPH-dependent reduction of N-acetyl-5-glutamyl phosphate to yield N-acetyl-L-glutamate 5-semialdehyde.</text>
</comment>
<keyword evidence="2 7" id="KW-0055">Arginine biosynthesis</keyword>
<evidence type="ECO:0000259" key="9">
    <source>
        <dbReference type="SMART" id="SM00859"/>
    </source>
</evidence>
<keyword evidence="7" id="KW-0963">Cytoplasm</keyword>
<dbReference type="FunFam" id="3.30.360.10:FF:000014">
    <property type="entry name" value="N-acetyl-gamma-glutamyl-phosphate reductase"/>
    <property type="match status" value="1"/>
</dbReference>
<dbReference type="RefSeq" id="WP_218321515.1">
    <property type="nucleotide sequence ID" value="NZ_JAEEGC010000082.1"/>
</dbReference>
<dbReference type="GO" id="GO:0006526">
    <property type="term" value="P:L-arginine biosynthetic process"/>
    <property type="evidence" value="ECO:0007669"/>
    <property type="project" value="UniProtKB-UniRule"/>
</dbReference>
<dbReference type="HAMAP" id="MF_00150">
    <property type="entry name" value="ArgC_type1"/>
    <property type="match status" value="1"/>
</dbReference>
<dbReference type="Pfam" id="PF22698">
    <property type="entry name" value="Semialdhyde_dhC_1"/>
    <property type="match status" value="1"/>
</dbReference>
<evidence type="ECO:0000256" key="7">
    <source>
        <dbReference type="HAMAP-Rule" id="MF_00150"/>
    </source>
</evidence>
<accession>A0A949TXN0</accession>